<dbReference type="EMBL" id="SOEC01000008">
    <property type="protein sequence ID" value="TDX29090.1"/>
    <property type="molecule type" value="Genomic_DNA"/>
</dbReference>
<dbReference type="OrthoDB" id="343736at2"/>
<feature type="compositionally biased region" description="Low complexity" evidence="2">
    <location>
        <begin position="1157"/>
        <end position="1166"/>
    </location>
</feature>
<dbReference type="InterPro" id="IPR040561">
    <property type="entry name" value="LPD38"/>
</dbReference>
<comment type="caution">
    <text evidence="5">The sequence shown here is derived from an EMBL/GenBank/DDBJ whole genome shotgun (WGS) entry which is preliminary data.</text>
</comment>
<evidence type="ECO:0000313" key="5">
    <source>
        <dbReference type="EMBL" id="TDX29090.1"/>
    </source>
</evidence>
<protein>
    <recommendedName>
        <fullName evidence="7">DdrB-like domain-containing protein</fullName>
    </recommendedName>
</protein>
<feature type="region of interest" description="Disordered" evidence="2">
    <location>
        <begin position="1152"/>
        <end position="1171"/>
    </location>
</feature>
<evidence type="ECO:0008006" key="7">
    <source>
        <dbReference type="Google" id="ProtNLM"/>
    </source>
</evidence>
<feature type="region of interest" description="Disordered" evidence="2">
    <location>
        <begin position="621"/>
        <end position="646"/>
    </location>
</feature>
<dbReference type="RefSeq" id="WP_134017933.1">
    <property type="nucleotide sequence ID" value="NZ_SOEC01000008.1"/>
</dbReference>
<evidence type="ECO:0000256" key="1">
    <source>
        <dbReference type="SAM" id="Coils"/>
    </source>
</evidence>
<feature type="coiled-coil region" evidence="1">
    <location>
        <begin position="2242"/>
        <end position="2286"/>
    </location>
</feature>
<dbReference type="InterPro" id="IPR041398">
    <property type="entry name" value="DdrB_dom"/>
</dbReference>
<feature type="region of interest" description="Disordered" evidence="2">
    <location>
        <begin position="334"/>
        <end position="369"/>
    </location>
</feature>
<feature type="domain" description="DdrB-like" evidence="3">
    <location>
        <begin position="606"/>
        <end position="739"/>
    </location>
</feature>
<accession>A0A4R8FY74</accession>
<feature type="region of interest" description="Disordered" evidence="2">
    <location>
        <begin position="569"/>
        <end position="590"/>
    </location>
</feature>
<reference evidence="5 6" key="1">
    <citation type="submission" date="2019-03" db="EMBL/GenBank/DDBJ databases">
        <title>Freshwater and sediment microbial communities from various areas in North America, analyzing microbe dynamics in response to fracking.</title>
        <authorList>
            <person name="Lamendella R."/>
        </authorList>
    </citation>
    <scope>NUCLEOTIDE SEQUENCE [LARGE SCALE GENOMIC DNA]</scope>
    <source>
        <strain evidence="5 6">6_TX</strain>
    </source>
</reference>
<evidence type="ECO:0000259" key="3">
    <source>
        <dbReference type="Pfam" id="PF18763"/>
    </source>
</evidence>
<dbReference type="Pfam" id="PF18857">
    <property type="entry name" value="LPD38"/>
    <property type="match status" value="1"/>
</dbReference>
<feature type="compositionally biased region" description="Basic and acidic residues" evidence="2">
    <location>
        <begin position="986"/>
        <end position="1006"/>
    </location>
</feature>
<dbReference type="Pfam" id="PF18763">
    <property type="entry name" value="ddrB-ParB"/>
    <property type="match status" value="1"/>
</dbReference>
<name>A0A4R8FY74_9GAMM</name>
<evidence type="ECO:0000256" key="2">
    <source>
        <dbReference type="SAM" id="MobiDB-lite"/>
    </source>
</evidence>
<feature type="compositionally biased region" description="Low complexity" evidence="2">
    <location>
        <begin position="1007"/>
        <end position="1017"/>
    </location>
</feature>
<feature type="region of interest" description="Disordered" evidence="2">
    <location>
        <begin position="979"/>
        <end position="1017"/>
    </location>
</feature>
<evidence type="ECO:0000259" key="4">
    <source>
        <dbReference type="Pfam" id="PF18857"/>
    </source>
</evidence>
<feature type="domain" description="Large polyvalent protein associated" evidence="4">
    <location>
        <begin position="1986"/>
        <end position="2177"/>
    </location>
</feature>
<gene>
    <name evidence="5" type="ORF">DFO67_108134</name>
</gene>
<feature type="region of interest" description="Disordered" evidence="2">
    <location>
        <begin position="451"/>
        <end position="533"/>
    </location>
</feature>
<feature type="region of interest" description="Disordered" evidence="2">
    <location>
        <begin position="765"/>
        <end position="789"/>
    </location>
</feature>
<evidence type="ECO:0000313" key="6">
    <source>
        <dbReference type="Proteomes" id="UP000294489"/>
    </source>
</evidence>
<organism evidence="5 6">
    <name type="scientific">Modicisalibacter xianhensis</name>
    <dbReference type="NCBI Taxonomy" id="442341"/>
    <lineage>
        <taxon>Bacteria</taxon>
        <taxon>Pseudomonadati</taxon>
        <taxon>Pseudomonadota</taxon>
        <taxon>Gammaproteobacteria</taxon>
        <taxon>Oceanospirillales</taxon>
        <taxon>Halomonadaceae</taxon>
        <taxon>Modicisalibacter</taxon>
    </lineage>
</organism>
<keyword evidence="1" id="KW-0175">Coiled coil</keyword>
<proteinExistence type="predicted"/>
<sequence>MALLDDIRQKNPSLRDRSDAELKSLIRQSPEFSYFSDDEFDAYVSGQPSQAKSESKPGFMAGLSAGMDQMQAMGGGLIMAAGDKLESEGMLNAGRDIYQKNMAEADENSLGYGFTDLFTDPDTSALQWASWTAGNLLPMMATSMASGGVGGIGARMLAGSVAKQAATRAGQAIGAYVSSAGMETGSIMGEVENADVALAHGSLAGALDALPVMRALRKFGGDEVAQKAANEIADSALSDLRRTASRSLKGAATRGGATQLLAEASTEGLQTLIEQHADYWVKNNGESLLNNLGEADWKQVIDAAAAGGLMGGAMGAPAGITERSRAQTQVQRIEQSRQEVAQQGGDALDQAMAGQQAEQSGISDQPAAQPADPEIMATLGNRLQLAIGELDDLQHMARGASYQGQTRLRNITRMLDEANADFEAGRIEQAQRRLGRAELISRNLRDALNRTGSSERPARVEGELVDGEPQGVSGLLGNDSRRLPPGDPNTIYGSGPTVDATQYDPQARTVRRDERMAAQQQGASRMREGVAAQRPQLTDQGIVYGDGPVAGNANTGLDQTFERARFTDTGARQDSDAQRAEQQRRAQEVADLARTRGPIEPAYLADNTPVRARYRVMDLSELTPSNTPDGRLNPRFPQELQPRDRTNANSQVQVRNIAANLNPERLGRSNDASTGAPIIGADGVVESGNGRTMAIAQAYQTNSDRAQAYRRYVAQQAEAMGMDPAAVAEMAQPVLVRERVTNIDRAEFARRANESTVAGMTSYEQAQADADSLSGEDLQQWSPDQSGDPLAASNRAFLRTFVSRLGSNEASRYTTRDGQATPELASRMQRAVFAKAYADSDMVEMATEQGDAMRNLTGALQAAASDLAIARETGSQDALAAIDTINDAVRLVRRSRQDGTPIRELVNQTDAFAEPVPALTADLALTLNTNMRSRAALEQAMRYIGQAVRVRAEGEHNGALFEDTTTNQDVFDEGFRQAEAAGQRASARDVSGRAARRQPDAAEGRQADPAQGAAEAEALGQTANLRGERIDDEWTAFADDSGTLGIPRSEMPQVKAEHRGALANFLKARGVEGTEDTVPAASLKPTQAEFSEAKVATAKERQGSGDRAILVSADDHVLDGHHQWMAKADQGEDVRVIRLDAPITQLLEEIRDFPSVEQSEGSGQSSATGEARYRLDDADKSADAPTAEAVRNALAGMEEQLGDFTIIDHPRELPQNAIMSMALQGVNPRDVKGLYLGDQLYIIAGNNLSLEQAVQTAVHEAVGHKGMRGVLGDELVPVMRSLYRNLPHHPKGRESLNEVLETYTFLDKNSPDDQVTIAEEMVAHLLEKGHRPKAWQRAVAAIRSLLRRLFPSVAWTYTDVLALGEQSRAWLQKRQADPAPGSDEALRFALAGRTRAPLADQFSDFTATDRSAANKIGPKTPTQRALSEAIQAWRNGQAMSYFKERWEVARRVIRQGLVDRYAALLEIDQAAASDKDVVQNSTASSSWVLARMANAANGALHAMLHNGRVYLDPDEKVIDIRDDGSKGLGSVLGRLGSAAEIERFMGWIAGNRSHQLAQQGRENLFEPAEIDAMRNWNRGTTENGQNRAQLYDQVFSEFQQYRDDVLAIAEQSGIISADQRAMWRDEFYVPFYRISEQDKTFQGPIATSGLSRQQAFKKLKGGTENLNDLLQNTMMNFHHLMEESLKNQAAMQAVKNAEAVGIAQVVPESNRDTTNSTFVMRNGQKVFYQIDDPLVFKAITSLAHPGMNSAAMKVMRGFKRVFTNMTTVTPQFVIANLIRDSLQASATSQVSKNALANMITGGRALKDARTHARMMASGASFNFGHLFGNNPDELRAQLTRDMRNASIVSGPSMVPNAVRTLWSKWNDVNNFAENLNRGAIYQQNRDAGRGKLYSAFESRDLMDFSAHGAWPAVRILIDIVPFLNARLQGLDKIYRSGIKPGANTVLEAFGKGQASVSDRQAAARFWMVTGALAMATMALYAHNHDDEEYKKLEDWQKDTYWWFRVGDKAFTIPKPFEVGAIATLTERMLEQAMDDEATGALFRQRLVHMLTDTFSFSPVPQAFQPILNVYSNKDDFTGRPIESMGMDRLSPELRRNSSTTAVGQGISTALNSTAGALGQWLGISKEDNPLALSPVQVDHLIQGYLGQVGAWAAGMTDVGWRTLNGQESPAQRWYEYQPVRRFYQSLSDEDRYTKYGTLFYDGLQAAQRAYSDVKELREMGELERAREVADSRQALLRLRPALNRAQAKLRKVNQQMDMVRRSNLGSEEKRQRMDRLRAVKNQIQQALGERVQEARAAS</sequence>
<dbReference type="Proteomes" id="UP000294489">
    <property type="component" value="Unassembled WGS sequence"/>
</dbReference>